<gene>
    <name evidence="1" type="ORF">KTN4_117</name>
</gene>
<reference evidence="1 2" key="1">
    <citation type="journal article" date="2016" name="Sci. Rep.">
        <title>A proposed integrated approach for the preclinical evaluation of phage therapy in Pseudomonas infections.</title>
        <authorList>
            <person name="Danis-Wlodarczyk K."/>
            <person name="Vandenheuvel D."/>
            <person name="Jang H.B."/>
            <person name="Briers Y."/>
            <person name="Olszak T."/>
            <person name="Arabski M."/>
            <person name="Wasik S."/>
            <person name="Drabik M."/>
            <person name="Higgins G."/>
            <person name="Tyrrell J."/>
            <person name="Harvey B.J."/>
            <person name="Noben J.P."/>
            <person name="Lavigne R."/>
            <person name="Drulis-Kawa Z."/>
        </authorList>
    </citation>
    <scope>NUCLEOTIDE SEQUENCE [LARGE SCALE GENOMIC DNA]</scope>
</reference>
<sequence>MRIIDYVRELAPVTERRELLNQIRSLREEYDATLAPIIDDVGEVFGNMQLKSDLGMRLSTELRRAISFNTEPIKLVLDTLSNIRGSFDMIESEIRRLFAIQFTNSNLTFDRANMLRFVDGLSFYIRYGRKLLLNLIAQEAMKLGKATELKSSRAEKEWLYTNMAQFITLYPAMSLKTNELKQRLSRASSAEVNEGTYDVAVSALSIAQRDPLNMDGFSPRQNPFVLFGKFLAEYQVERFKEAEQEFLALQLRLQEMREMQSNGKVDARLQKLIKEYEIRISDYNYRLGMIQDRASEFFANHRDLLSLGH</sequence>
<evidence type="ECO:0000313" key="2">
    <source>
        <dbReference type="Proteomes" id="UP000224336"/>
    </source>
</evidence>
<dbReference type="EMBL" id="KU521356">
    <property type="protein sequence ID" value="ANM44875.1"/>
    <property type="molecule type" value="Genomic_DNA"/>
</dbReference>
<accession>A0A192Y6B8</accession>
<evidence type="ECO:0000313" key="1">
    <source>
        <dbReference type="EMBL" id="ANM44875.1"/>
    </source>
</evidence>
<dbReference type="Proteomes" id="UP000224336">
    <property type="component" value="Segment"/>
</dbReference>
<proteinExistence type="predicted"/>
<organism evidence="1 2">
    <name type="scientific">Pseudomonas phage KTN4</name>
    <dbReference type="NCBI Taxonomy" id="1862701"/>
    <lineage>
        <taxon>Viruses</taxon>
        <taxon>Duplodnaviria</taxon>
        <taxon>Heunggongvirae</taxon>
        <taxon>Uroviricota</taxon>
        <taxon>Caudoviricetes</taxon>
        <taxon>Chimalliviridae</taxon>
        <taxon>Phikzvirus</taxon>
        <taxon>Phikzvirus phiKZ</taxon>
    </lineage>
</organism>
<name>A0A192Y6B8_9CAUD</name>
<protein>
    <submittedName>
        <fullName evidence="1">Putative structural head protein</fullName>
    </submittedName>
</protein>